<evidence type="ECO:0000256" key="1">
    <source>
        <dbReference type="ARBA" id="ARBA00022723"/>
    </source>
</evidence>
<dbReference type="GO" id="GO:0008270">
    <property type="term" value="F:zinc ion binding"/>
    <property type="evidence" value="ECO:0007669"/>
    <property type="project" value="UniProtKB-KW"/>
</dbReference>
<dbReference type="Pfam" id="PF00096">
    <property type="entry name" value="zf-C2H2"/>
    <property type="match status" value="1"/>
</dbReference>
<dbReference type="PANTHER" id="PTHR24379:SF121">
    <property type="entry name" value="C2H2-TYPE DOMAIN-CONTAINING PROTEIN"/>
    <property type="match status" value="1"/>
</dbReference>
<proteinExistence type="predicted"/>
<dbReference type="PROSITE" id="PS50157">
    <property type="entry name" value="ZINC_FINGER_C2H2_2"/>
    <property type="match status" value="4"/>
</dbReference>
<evidence type="ECO:0000313" key="7">
    <source>
        <dbReference type="Proteomes" id="UP000887565"/>
    </source>
</evidence>
<organism evidence="7 8">
    <name type="scientific">Romanomermis culicivorax</name>
    <name type="common">Nematode worm</name>
    <dbReference type="NCBI Taxonomy" id="13658"/>
    <lineage>
        <taxon>Eukaryota</taxon>
        <taxon>Metazoa</taxon>
        <taxon>Ecdysozoa</taxon>
        <taxon>Nematoda</taxon>
        <taxon>Enoplea</taxon>
        <taxon>Dorylaimia</taxon>
        <taxon>Mermithida</taxon>
        <taxon>Mermithoidea</taxon>
        <taxon>Mermithidae</taxon>
        <taxon>Romanomermis</taxon>
    </lineage>
</organism>
<evidence type="ECO:0000256" key="2">
    <source>
        <dbReference type="ARBA" id="ARBA00022737"/>
    </source>
</evidence>
<evidence type="ECO:0000259" key="6">
    <source>
        <dbReference type="PROSITE" id="PS50157"/>
    </source>
</evidence>
<feature type="domain" description="C2H2-type" evidence="6">
    <location>
        <begin position="319"/>
        <end position="342"/>
    </location>
</feature>
<dbReference type="SUPFAM" id="SSF57667">
    <property type="entry name" value="beta-beta-alpha zinc fingers"/>
    <property type="match status" value="2"/>
</dbReference>
<dbReference type="WBParaSite" id="nRc.2.0.1.t12934-RA">
    <property type="protein sequence ID" value="nRc.2.0.1.t12934-RA"/>
    <property type="gene ID" value="nRc.2.0.1.g12934"/>
</dbReference>
<keyword evidence="3 5" id="KW-0863">Zinc-finger</keyword>
<dbReference type="AlphaFoldDB" id="A0A915IGL0"/>
<dbReference type="Gene3D" id="3.30.160.60">
    <property type="entry name" value="Classic Zinc Finger"/>
    <property type="match status" value="3"/>
</dbReference>
<keyword evidence="4" id="KW-0862">Zinc</keyword>
<feature type="domain" description="C2H2-type" evidence="6">
    <location>
        <begin position="405"/>
        <end position="433"/>
    </location>
</feature>
<reference evidence="8" key="1">
    <citation type="submission" date="2022-11" db="UniProtKB">
        <authorList>
            <consortium name="WormBaseParasite"/>
        </authorList>
    </citation>
    <scope>IDENTIFICATION</scope>
</reference>
<dbReference type="InterPro" id="IPR013087">
    <property type="entry name" value="Znf_C2H2_type"/>
</dbReference>
<feature type="domain" description="C2H2-type" evidence="6">
    <location>
        <begin position="434"/>
        <end position="461"/>
    </location>
</feature>
<feature type="domain" description="C2H2-type" evidence="6">
    <location>
        <begin position="208"/>
        <end position="236"/>
    </location>
</feature>
<protein>
    <submittedName>
        <fullName evidence="8">C2H2-type domain-containing protein</fullName>
    </submittedName>
</protein>
<keyword evidence="1" id="KW-0479">Metal-binding</keyword>
<dbReference type="Pfam" id="PF13894">
    <property type="entry name" value="zf-C2H2_4"/>
    <property type="match status" value="1"/>
</dbReference>
<keyword evidence="7" id="KW-1185">Reference proteome</keyword>
<accession>A0A915IGL0</accession>
<evidence type="ECO:0000256" key="3">
    <source>
        <dbReference type="ARBA" id="ARBA00022771"/>
    </source>
</evidence>
<dbReference type="InterPro" id="IPR036236">
    <property type="entry name" value="Znf_C2H2_sf"/>
</dbReference>
<name>A0A915IGL0_ROMCU</name>
<keyword evidence="2" id="KW-0677">Repeat</keyword>
<dbReference type="SMART" id="SM00355">
    <property type="entry name" value="ZnF_C2H2"/>
    <property type="match status" value="7"/>
</dbReference>
<dbReference type="PROSITE" id="PS00028">
    <property type="entry name" value="ZINC_FINGER_C2H2_1"/>
    <property type="match status" value="4"/>
</dbReference>
<dbReference type="OMA" id="EMVEFKQ"/>
<dbReference type="Proteomes" id="UP000887565">
    <property type="component" value="Unplaced"/>
</dbReference>
<evidence type="ECO:0000313" key="8">
    <source>
        <dbReference type="WBParaSite" id="nRc.2.0.1.t12934-RA"/>
    </source>
</evidence>
<evidence type="ECO:0000256" key="4">
    <source>
        <dbReference type="ARBA" id="ARBA00022833"/>
    </source>
</evidence>
<evidence type="ECO:0000256" key="5">
    <source>
        <dbReference type="PROSITE-ProRule" id="PRU00042"/>
    </source>
</evidence>
<sequence>MNIAIFCNEGYVLPSVNQYCMLILLQLSMIDRHLVAIRLLLKFKFGSENLDLEAIWLMIFEPKEAWRCNNAVMSTTVTPSLSGGLNFPYHLWANASYTAGYQHSVNSNFADTRSVDSGVDQSCSIVQLFDEQEDVDETSQKTNSVYSAYSSYFGTSINDLTRFDGAHGSAGFDHLADGEIRCQSPDLEPIQPPSDPMEMRKQIRQKMHRCKTCKNRFVEKDIYERHLRDLHPDKYESYMEEQAKMMEEQRMAELEQMRREEIKSGGFILPAREVEQAEALADPNEIKLPEEDDYGHFYVRDEYGMPKFKKKAYRKKVSPQCPFCDKRFRNDNSLKKHVAKKHPDCISFVQCNKCFKCVASRELLINHACELIYVCWECAPIRNMITEERLESHRKKFHRGAYSGFKCPDCSRKFLTPRKLRKHRKMTHIVRKPYKCHFCDEYFPTDTQAALHERIHTGKIKFECNICDFRTNRFLRLHDHRRKEHGYICVICSEKTVEYAELKYHTLEKHNGYLSSESQA</sequence>
<dbReference type="PANTHER" id="PTHR24379">
    <property type="entry name" value="KRAB AND ZINC FINGER DOMAIN-CONTAINING"/>
    <property type="match status" value="1"/>
</dbReference>